<proteinExistence type="predicted"/>
<sequence>MDAPGMSISIHLTSTDRKGSSTVGSTIVASTAPALKSFRVPGRGPVMSVTGMLDSGFDFFRSSTKTSAISMSLARSSAVSASSSKGLTVKRLLLITLLPDKLGNGSSTCTVQVKDKVDASKSQSLASVWLATSPTRRLGI</sequence>
<dbReference type="EMBL" id="QXGA01000955">
    <property type="protein sequence ID" value="KAE9134185.1"/>
    <property type="molecule type" value="Genomic_DNA"/>
</dbReference>
<evidence type="ECO:0000313" key="3">
    <source>
        <dbReference type="Proteomes" id="UP000437068"/>
    </source>
</evidence>
<evidence type="ECO:0000313" key="4">
    <source>
        <dbReference type="Proteomes" id="UP000440732"/>
    </source>
</evidence>
<dbReference type="Proteomes" id="UP000437068">
    <property type="component" value="Unassembled WGS sequence"/>
</dbReference>
<protein>
    <submittedName>
        <fullName evidence="1">Uncharacterized protein</fullName>
    </submittedName>
</protein>
<evidence type="ECO:0000313" key="1">
    <source>
        <dbReference type="EMBL" id="KAE9134185.1"/>
    </source>
</evidence>
<comment type="caution">
    <text evidence="1">The sequence shown here is derived from an EMBL/GenBank/DDBJ whole genome shotgun (WGS) entry which is preliminary data.</text>
</comment>
<gene>
    <name evidence="2" type="ORF">PF001_g15037</name>
    <name evidence="1" type="ORF">PF006_g14875</name>
</gene>
<accession>A0A6A3THU4</accession>
<reference evidence="3 4" key="1">
    <citation type="submission" date="2018-08" db="EMBL/GenBank/DDBJ databases">
        <title>Genomic investigation of the strawberry pathogen Phytophthora fragariae indicates pathogenicity is determined by transcriptional variation in three key races.</title>
        <authorList>
            <person name="Adams T.M."/>
            <person name="Armitage A.D."/>
            <person name="Sobczyk M.K."/>
            <person name="Bates H.J."/>
            <person name="Dunwell J.M."/>
            <person name="Nellist C.F."/>
            <person name="Harrison R.J."/>
        </authorList>
    </citation>
    <scope>NUCLEOTIDE SEQUENCE [LARGE SCALE GENOMIC DNA]</scope>
    <source>
        <strain evidence="2 3">A4</strain>
        <strain evidence="1 4">NOV-5</strain>
    </source>
</reference>
<name>A0A6A3THU4_9STRA</name>
<organism evidence="1 4">
    <name type="scientific">Phytophthora fragariae</name>
    <dbReference type="NCBI Taxonomy" id="53985"/>
    <lineage>
        <taxon>Eukaryota</taxon>
        <taxon>Sar</taxon>
        <taxon>Stramenopiles</taxon>
        <taxon>Oomycota</taxon>
        <taxon>Peronosporomycetes</taxon>
        <taxon>Peronosporales</taxon>
        <taxon>Peronosporaceae</taxon>
        <taxon>Phytophthora</taxon>
    </lineage>
</organism>
<dbReference type="AlphaFoldDB" id="A0A6A3THU4"/>
<dbReference type="Proteomes" id="UP000440732">
    <property type="component" value="Unassembled WGS sequence"/>
</dbReference>
<dbReference type="EMBL" id="QXGE01000958">
    <property type="protein sequence ID" value="KAE9300275.1"/>
    <property type="molecule type" value="Genomic_DNA"/>
</dbReference>
<evidence type="ECO:0000313" key="2">
    <source>
        <dbReference type="EMBL" id="KAE9300275.1"/>
    </source>
</evidence>